<dbReference type="RefSeq" id="WP_306883767.1">
    <property type="nucleotide sequence ID" value="NZ_JAUSUL010000001.1"/>
</dbReference>
<dbReference type="AlphaFoldDB" id="A0AAE4ASH8"/>
<evidence type="ECO:0000256" key="1">
    <source>
        <dbReference type="ARBA" id="ARBA00004141"/>
    </source>
</evidence>
<proteinExistence type="predicted"/>
<dbReference type="InterPro" id="IPR000620">
    <property type="entry name" value="EamA_dom"/>
</dbReference>
<feature type="transmembrane region" description="Helical" evidence="5">
    <location>
        <begin position="261"/>
        <end position="278"/>
    </location>
</feature>
<evidence type="ECO:0000256" key="4">
    <source>
        <dbReference type="ARBA" id="ARBA00023136"/>
    </source>
</evidence>
<feature type="domain" description="EamA" evidence="6">
    <location>
        <begin position="167"/>
        <end position="299"/>
    </location>
</feature>
<dbReference type="InterPro" id="IPR050638">
    <property type="entry name" value="AA-Vitamin_Transporters"/>
</dbReference>
<dbReference type="GO" id="GO:0016020">
    <property type="term" value="C:membrane"/>
    <property type="evidence" value="ECO:0007669"/>
    <property type="project" value="UniProtKB-SubCell"/>
</dbReference>
<reference evidence="7" key="1">
    <citation type="submission" date="2023-07" db="EMBL/GenBank/DDBJ databases">
        <title>Genomic Encyclopedia of Type Strains, Phase IV (KMG-IV): sequencing the most valuable type-strain genomes for metagenomic binning, comparative biology and taxonomic classification.</title>
        <authorList>
            <person name="Goeker M."/>
        </authorList>
    </citation>
    <scope>NUCLEOTIDE SEQUENCE</scope>
    <source>
        <strain evidence="7">DSM 21202</strain>
    </source>
</reference>
<feature type="transmembrane region" description="Helical" evidence="5">
    <location>
        <begin position="165"/>
        <end position="185"/>
    </location>
</feature>
<protein>
    <submittedName>
        <fullName evidence="7">Drug/metabolite transporter (DMT)-like permease</fullName>
    </submittedName>
</protein>
<feature type="transmembrane region" description="Helical" evidence="5">
    <location>
        <begin position="194"/>
        <end position="215"/>
    </location>
</feature>
<evidence type="ECO:0000256" key="5">
    <source>
        <dbReference type="SAM" id="Phobius"/>
    </source>
</evidence>
<evidence type="ECO:0000313" key="7">
    <source>
        <dbReference type="EMBL" id="MDQ0313979.1"/>
    </source>
</evidence>
<feature type="transmembrane region" description="Helical" evidence="5">
    <location>
        <begin position="227"/>
        <end position="249"/>
    </location>
</feature>
<dbReference type="PANTHER" id="PTHR32322">
    <property type="entry name" value="INNER MEMBRANE TRANSPORTER"/>
    <property type="match status" value="1"/>
</dbReference>
<feature type="transmembrane region" description="Helical" evidence="5">
    <location>
        <begin position="21"/>
        <end position="42"/>
    </location>
</feature>
<evidence type="ECO:0000259" key="6">
    <source>
        <dbReference type="Pfam" id="PF00892"/>
    </source>
</evidence>
<comment type="caution">
    <text evidence="7">The sequence shown here is derived from an EMBL/GenBank/DDBJ whole genome shotgun (WGS) entry which is preliminary data.</text>
</comment>
<dbReference type="SUPFAM" id="SSF103481">
    <property type="entry name" value="Multidrug resistance efflux transporter EmrE"/>
    <property type="match status" value="2"/>
</dbReference>
<feature type="transmembrane region" description="Helical" evidence="5">
    <location>
        <begin position="48"/>
        <end position="68"/>
    </location>
</feature>
<dbReference type="Pfam" id="PF00892">
    <property type="entry name" value="EamA"/>
    <property type="match status" value="2"/>
</dbReference>
<keyword evidence="2 5" id="KW-0812">Transmembrane</keyword>
<feature type="transmembrane region" description="Helical" evidence="5">
    <location>
        <begin position="107"/>
        <end position="127"/>
    </location>
</feature>
<evidence type="ECO:0000313" key="8">
    <source>
        <dbReference type="Proteomes" id="UP001229244"/>
    </source>
</evidence>
<keyword evidence="8" id="KW-1185">Reference proteome</keyword>
<feature type="transmembrane region" description="Helical" evidence="5">
    <location>
        <begin position="80"/>
        <end position="101"/>
    </location>
</feature>
<keyword evidence="3 5" id="KW-1133">Transmembrane helix</keyword>
<dbReference type="PANTHER" id="PTHR32322:SF9">
    <property type="entry name" value="AMINO-ACID METABOLITE EFFLUX PUMP-RELATED"/>
    <property type="match status" value="1"/>
</dbReference>
<name>A0AAE4ASH8_9HYPH</name>
<dbReference type="InterPro" id="IPR037185">
    <property type="entry name" value="EmrE-like"/>
</dbReference>
<feature type="transmembrane region" description="Helical" evidence="5">
    <location>
        <begin position="284"/>
        <end position="300"/>
    </location>
</feature>
<evidence type="ECO:0000256" key="3">
    <source>
        <dbReference type="ARBA" id="ARBA00022989"/>
    </source>
</evidence>
<keyword evidence="4 5" id="KW-0472">Membrane</keyword>
<sequence length="320" mass="32862">MTSPSTAAPAPAPLQLTARDWCLLVALSVLWGSSFFFAKIAVTEIPPLTLVALRVGIAGLALQIVLIAQGHGSPVTDRRFPALFVLGVVNNVIPFSLLFWAQQTLPAGLAAIFNATTPIFTMMLATVFTADDKATWLKIAGIGLGFSGVVLMLGTGLSAGATGHLLAELACLGAALSYGVSALIARRLAAAPPVFLATGQFTGATMVIVPLALIVDAPWTLPAPSLPAIGAVLALALASSAFGYLLYFAIIRSAGATNASLVTYLVPMTAILLGALFLGERLGLFEYAGMVLIIGGVALAQGRLRRLRRTAATNPPGGTG</sequence>
<dbReference type="Proteomes" id="UP001229244">
    <property type="component" value="Unassembled WGS sequence"/>
</dbReference>
<organism evidence="7 8">
    <name type="scientific">Amorphus orientalis</name>
    <dbReference type="NCBI Taxonomy" id="649198"/>
    <lineage>
        <taxon>Bacteria</taxon>
        <taxon>Pseudomonadati</taxon>
        <taxon>Pseudomonadota</taxon>
        <taxon>Alphaproteobacteria</taxon>
        <taxon>Hyphomicrobiales</taxon>
        <taxon>Amorphaceae</taxon>
        <taxon>Amorphus</taxon>
    </lineage>
</organism>
<comment type="subcellular location">
    <subcellularLocation>
        <location evidence="1">Membrane</location>
        <topology evidence="1">Multi-pass membrane protein</topology>
    </subcellularLocation>
</comment>
<gene>
    <name evidence="7" type="ORF">J2S73_000416</name>
</gene>
<dbReference type="EMBL" id="JAUSUL010000001">
    <property type="protein sequence ID" value="MDQ0313979.1"/>
    <property type="molecule type" value="Genomic_DNA"/>
</dbReference>
<accession>A0AAE4ASH8</accession>
<dbReference type="Gene3D" id="1.10.3730.20">
    <property type="match status" value="1"/>
</dbReference>
<feature type="domain" description="EamA" evidence="6">
    <location>
        <begin position="22"/>
        <end position="153"/>
    </location>
</feature>
<evidence type="ECO:0000256" key="2">
    <source>
        <dbReference type="ARBA" id="ARBA00022692"/>
    </source>
</evidence>
<feature type="transmembrane region" description="Helical" evidence="5">
    <location>
        <begin position="139"/>
        <end position="159"/>
    </location>
</feature>